<feature type="binding site" evidence="3">
    <location>
        <position position="177"/>
    </location>
    <ligand>
        <name>substrate</name>
    </ligand>
</feature>
<dbReference type="GO" id="GO:0019509">
    <property type="term" value="P:L-methionine salvage from methylthioadenosine"/>
    <property type="evidence" value="ECO:0007669"/>
    <property type="project" value="TreeGrafter"/>
</dbReference>
<dbReference type="EMBL" id="DRMN01000041">
    <property type="protein sequence ID" value="HFB54395.1"/>
    <property type="molecule type" value="Genomic_DNA"/>
</dbReference>
<keyword evidence="3" id="KW-0660">Purine salvage</keyword>
<dbReference type="PANTHER" id="PTHR42679:SF2">
    <property type="entry name" value="S-METHYL-5'-THIOADENOSINE PHOSPHORYLASE"/>
    <property type="match status" value="1"/>
</dbReference>
<dbReference type="EC" id="2.4.2.1" evidence="3"/>
<proteinExistence type="inferred from homology"/>
<dbReference type="PANTHER" id="PTHR42679">
    <property type="entry name" value="S-METHYL-5'-THIOADENOSINE PHOSPHORYLASE"/>
    <property type="match status" value="1"/>
</dbReference>
<dbReference type="Proteomes" id="UP000886042">
    <property type="component" value="Unassembled WGS sequence"/>
</dbReference>
<comment type="subunit">
    <text evidence="3">Homohexamer. Dimer of a homotrimer.</text>
</comment>
<keyword evidence="2 3" id="KW-0808">Transferase</keyword>
<dbReference type="InterPro" id="IPR035994">
    <property type="entry name" value="Nucleoside_phosphorylase_sf"/>
</dbReference>
<dbReference type="GO" id="GO:0005829">
    <property type="term" value="C:cytosol"/>
    <property type="evidence" value="ECO:0007669"/>
    <property type="project" value="TreeGrafter"/>
</dbReference>
<comment type="function">
    <text evidence="3">Purine nucleoside phosphorylase involved in purine salvage.</text>
</comment>
<evidence type="ECO:0000259" key="4">
    <source>
        <dbReference type="Pfam" id="PF01048"/>
    </source>
</evidence>
<dbReference type="GO" id="GO:0017061">
    <property type="term" value="F:S-methyl-5-thioadenosine phosphorylase activity"/>
    <property type="evidence" value="ECO:0007669"/>
    <property type="project" value="InterPro"/>
</dbReference>
<dbReference type="Pfam" id="PF01048">
    <property type="entry name" value="PNP_UDP_1"/>
    <property type="match status" value="1"/>
</dbReference>
<feature type="binding site" evidence="3">
    <location>
        <position position="9"/>
    </location>
    <ligand>
        <name>phosphate</name>
        <dbReference type="ChEBI" id="CHEBI:43474"/>
    </ligand>
</feature>
<feature type="binding site" evidence="3">
    <location>
        <position position="178"/>
    </location>
    <ligand>
        <name>phosphate</name>
        <dbReference type="ChEBI" id="CHEBI:43474"/>
    </ligand>
</feature>
<name>A0A7C3GCI8_9PROT</name>
<dbReference type="GO" id="GO:0006166">
    <property type="term" value="P:purine ribonucleoside salvage"/>
    <property type="evidence" value="ECO:0007669"/>
    <property type="project" value="UniProtKB-UniRule"/>
</dbReference>
<accession>A0A7C3GCI8</accession>
<dbReference type="CDD" id="cd09010">
    <property type="entry name" value="MTAP_SsMTAPII_like_MTIP"/>
    <property type="match status" value="1"/>
</dbReference>
<dbReference type="UniPathway" id="UPA00606"/>
<dbReference type="AlphaFoldDB" id="A0A7C3GCI8"/>
<comment type="similarity">
    <text evidence="3">Belongs to the PNP/MTAP phosphorylase family. MTAP subfamily.</text>
</comment>
<protein>
    <recommendedName>
        <fullName evidence="3">Purine nucleoside phosphorylase</fullName>
        <shortName evidence="3">PNP</shortName>
        <ecNumber evidence="3">2.4.2.1</ecNumber>
    </recommendedName>
</protein>
<keyword evidence="1 3" id="KW-0328">Glycosyltransferase</keyword>
<dbReference type="Gene3D" id="3.40.50.1580">
    <property type="entry name" value="Nucleoside phosphorylase domain"/>
    <property type="match status" value="1"/>
</dbReference>
<dbReference type="SUPFAM" id="SSF53167">
    <property type="entry name" value="Purine and uridine phosphorylases"/>
    <property type="match status" value="1"/>
</dbReference>
<comment type="caution">
    <text evidence="3">Lacks conserved residue(s) required for the propagation of feature annotation.</text>
</comment>
<dbReference type="InterPro" id="IPR010044">
    <property type="entry name" value="MTAP"/>
</dbReference>
<feature type="domain" description="Nucleoside phosphorylase" evidence="4">
    <location>
        <begin position="46"/>
        <end position="221"/>
    </location>
</feature>
<feature type="site" description="Important for substrate specificity" evidence="3">
    <location>
        <position position="210"/>
    </location>
</feature>
<comment type="miscellaneous">
    <text evidence="3">Although this enzyme belongs to the family of MTA phosphorylases based on sequence homology, it lacks several conserved amino acids in the substrate binding pocket that confer specificity towards MTA.</text>
</comment>
<comment type="pathway">
    <text evidence="3">Purine metabolism; purine nucleoside salvage.</text>
</comment>
<feature type="site" description="Important for substrate specificity" evidence="3">
    <location>
        <position position="159"/>
    </location>
</feature>
<sequence>MVAAIIGGTGMYDLLDGTPVQESIKTPYGTVNIERIDDLIFINRHAPNHSVPPHKVNYRAHIRALQQLGVKRVCATFAVGSVNEDFELGVPIILDDFIDFSSGRESTFYDEIKQGKGHVDMSVPFCPVLSDALENQANTHGIHIRRGGVYASSNGPRFETPAEIRTFRRFGTDVVGMTLCPEITLAREAGMSYAGLAYSINWGAGMTPAIELVSHNIDQIKADMMKLMIGALNTTQDDQCTPAPII</sequence>
<comment type="catalytic activity">
    <reaction evidence="3">
        <text>a purine D-ribonucleoside + phosphate = a purine nucleobase + alpha-D-ribose 1-phosphate</text>
        <dbReference type="Rhea" id="RHEA:19805"/>
        <dbReference type="ChEBI" id="CHEBI:26386"/>
        <dbReference type="ChEBI" id="CHEBI:43474"/>
        <dbReference type="ChEBI" id="CHEBI:57720"/>
        <dbReference type="ChEBI" id="CHEBI:142355"/>
        <dbReference type="EC" id="2.4.2.1"/>
    </reaction>
</comment>
<evidence type="ECO:0000256" key="1">
    <source>
        <dbReference type="ARBA" id="ARBA00022676"/>
    </source>
</evidence>
<evidence type="ECO:0000256" key="3">
    <source>
        <dbReference type="HAMAP-Rule" id="MF_01963"/>
    </source>
</evidence>
<gene>
    <name evidence="5" type="ORF">ENJ46_00605</name>
</gene>
<evidence type="ECO:0000313" key="5">
    <source>
        <dbReference type="EMBL" id="HFB54395.1"/>
    </source>
</evidence>
<evidence type="ECO:0000256" key="2">
    <source>
        <dbReference type="ARBA" id="ARBA00022679"/>
    </source>
</evidence>
<dbReference type="HAMAP" id="MF_01963">
    <property type="entry name" value="MTAP"/>
    <property type="match status" value="1"/>
</dbReference>
<organism evidence="5">
    <name type="scientific">Hellea balneolensis</name>
    <dbReference type="NCBI Taxonomy" id="287478"/>
    <lineage>
        <taxon>Bacteria</taxon>
        <taxon>Pseudomonadati</taxon>
        <taxon>Pseudomonadota</taxon>
        <taxon>Alphaproteobacteria</taxon>
        <taxon>Maricaulales</taxon>
        <taxon>Robiginitomaculaceae</taxon>
        <taxon>Hellea</taxon>
    </lineage>
</organism>
<comment type="caution">
    <text evidence="5">The sequence shown here is derived from an EMBL/GenBank/DDBJ whole genome shotgun (WGS) entry which is preliminary data.</text>
</comment>
<dbReference type="InterPro" id="IPR000845">
    <property type="entry name" value="Nucleoside_phosphorylase_d"/>
</dbReference>
<reference evidence="5" key="1">
    <citation type="journal article" date="2020" name="mSystems">
        <title>Genome- and Community-Level Interaction Insights into Carbon Utilization and Element Cycling Functions of Hydrothermarchaeota in Hydrothermal Sediment.</title>
        <authorList>
            <person name="Zhou Z."/>
            <person name="Liu Y."/>
            <person name="Xu W."/>
            <person name="Pan J."/>
            <person name="Luo Z.H."/>
            <person name="Li M."/>
        </authorList>
    </citation>
    <scope>NUCLEOTIDE SEQUENCE [LARGE SCALE GENOMIC DNA]</scope>
    <source>
        <strain evidence="5">HyVt-489</strain>
    </source>
</reference>
<feature type="binding site" evidence="3">
    <location>
        <begin position="44"/>
        <end position="45"/>
    </location>
    <ligand>
        <name>phosphate</name>
        <dbReference type="ChEBI" id="CHEBI:43474"/>
    </ligand>
</feature>